<feature type="transmembrane region" description="Helical" evidence="1">
    <location>
        <begin position="28"/>
        <end position="49"/>
    </location>
</feature>
<dbReference type="InterPro" id="IPR045584">
    <property type="entry name" value="Pilin-like"/>
</dbReference>
<dbReference type="SUPFAM" id="SSF54523">
    <property type="entry name" value="Pili subunits"/>
    <property type="match status" value="1"/>
</dbReference>
<keyword evidence="1" id="KW-0472">Membrane</keyword>
<sequence length="82" mass="9113">MTLVCLIQEYLIHKRSFIMKNVLKNSTLVDRMIMVAFIGILAAVAIPAYGEYSVHAKADQTLTHLNGGNLPMTEIYMTTGLL</sequence>
<gene>
    <name evidence="2" type="ORF">AWT59_2435</name>
</gene>
<evidence type="ECO:0000313" key="2">
    <source>
        <dbReference type="EMBL" id="KXS31430.1"/>
    </source>
</evidence>
<evidence type="ECO:0000256" key="1">
    <source>
        <dbReference type="SAM" id="Phobius"/>
    </source>
</evidence>
<reference evidence="2 3" key="1">
    <citation type="submission" date="2016-02" db="EMBL/GenBank/DDBJ databases">
        <authorList>
            <person name="Wen L."/>
            <person name="He K."/>
            <person name="Yang H."/>
        </authorList>
    </citation>
    <scope>NUCLEOTIDE SEQUENCE [LARGE SCALE GENOMIC DNA]</scope>
    <source>
        <strain evidence="2">ShG14-8</strain>
    </source>
</reference>
<accession>A0A139BQZ6</accession>
<protein>
    <submittedName>
        <fullName evidence="2">Uncharacterized protein</fullName>
    </submittedName>
</protein>
<reference evidence="2 3" key="2">
    <citation type="submission" date="2016-03" db="EMBL/GenBank/DDBJ databases">
        <title>New uncultured bacterium of the family Gallionellaceae from acid mine drainage: description and reconstruction of genome based on metagenomic analysis of microbial community.</title>
        <authorList>
            <person name="Kadnikov V."/>
            <person name="Ivasenko D."/>
            <person name="Beletsky A."/>
            <person name="Mardanov A."/>
            <person name="Danilova E."/>
            <person name="Pimenov N."/>
            <person name="Karnachuk O."/>
            <person name="Ravin N."/>
        </authorList>
    </citation>
    <scope>NUCLEOTIDE SEQUENCE [LARGE SCALE GENOMIC DNA]</scope>
    <source>
        <strain evidence="2">ShG14-8</strain>
    </source>
</reference>
<organism evidence="2 3">
    <name type="scientific">Candidatus Gallionella acididurans</name>
    <dbReference type="NCBI Taxonomy" id="1796491"/>
    <lineage>
        <taxon>Bacteria</taxon>
        <taxon>Pseudomonadati</taxon>
        <taxon>Pseudomonadota</taxon>
        <taxon>Betaproteobacteria</taxon>
        <taxon>Nitrosomonadales</taxon>
        <taxon>Gallionellaceae</taxon>
        <taxon>Gallionella</taxon>
    </lineage>
</organism>
<evidence type="ECO:0000313" key="3">
    <source>
        <dbReference type="Proteomes" id="UP000070578"/>
    </source>
</evidence>
<dbReference type="Proteomes" id="UP000070578">
    <property type="component" value="Unassembled WGS sequence"/>
</dbReference>
<comment type="caution">
    <text evidence="2">The sequence shown here is derived from an EMBL/GenBank/DDBJ whole genome shotgun (WGS) entry which is preliminary data.</text>
</comment>
<dbReference type="Gene3D" id="3.30.700.10">
    <property type="entry name" value="Glycoprotein, Type 4 Pilin"/>
    <property type="match status" value="1"/>
</dbReference>
<dbReference type="EMBL" id="LSLI01000075">
    <property type="protein sequence ID" value="KXS31430.1"/>
    <property type="molecule type" value="Genomic_DNA"/>
</dbReference>
<keyword evidence="1" id="KW-1133">Transmembrane helix</keyword>
<name>A0A139BQZ6_9PROT</name>
<keyword evidence="1" id="KW-0812">Transmembrane</keyword>
<dbReference type="AlphaFoldDB" id="A0A139BQZ6"/>
<proteinExistence type="predicted"/>